<name>A0AAD7DRV4_MYCRO</name>
<comment type="caution">
    <text evidence="1">The sequence shown here is derived from an EMBL/GenBank/DDBJ whole genome shotgun (WGS) entry which is preliminary data.</text>
</comment>
<sequence length="265" mass="29913">MISAQETWRLFGPLNRPDSNTNLRHRAILRKALELFSIEELTAIFERLTRLRVVMRSASTSNQLGKVQTHYVCNGSLVSRETPIPDAEARQALLAYRDAYNTYFVKQGNLYRVRDAQARLTLQAAEQTWHDWIVPYLAVRCLGFKECVLQLRPHPGFQRSLHAGVVPLSHPLHPPLPSAMLALPYFHLRPSQCASVAPRSISSPLHPALPSVATLDVTLSLPSQAGRVRILFIWVHPPKKRKFLGVIDISDVIDYSDNDEVEAVK</sequence>
<dbReference type="Proteomes" id="UP001221757">
    <property type="component" value="Unassembled WGS sequence"/>
</dbReference>
<dbReference type="EMBL" id="JARKIE010000026">
    <property type="protein sequence ID" value="KAJ7698312.1"/>
    <property type="molecule type" value="Genomic_DNA"/>
</dbReference>
<gene>
    <name evidence="1" type="ORF">B0H17DRAFT_1196895</name>
</gene>
<accession>A0AAD7DRV4</accession>
<proteinExistence type="predicted"/>
<evidence type="ECO:0000313" key="1">
    <source>
        <dbReference type="EMBL" id="KAJ7698312.1"/>
    </source>
</evidence>
<organism evidence="1 2">
    <name type="scientific">Mycena rosella</name>
    <name type="common">Pink bonnet</name>
    <name type="synonym">Agaricus rosellus</name>
    <dbReference type="NCBI Taxonomy" id="1033263"/>
    <lineage>
        <taxon>Eukaryota</taxon>
        <taxon>Fungi</taxon>
        <taxon>Dikarya</taxon>
        <taxon>Basidiomycota</taxon>
        <taxon>Agaricomycotina</taxon>
        <taxon>Agaricomycetes</taxon>
        <taxon>Agaricomycetidae</taxon>
        <taxon>Agaricales</taxon>
        <taxon>Marasmiineae</taxon>
        <taxon>Mycenaceae</taxon>
        <taxon>Mycena</taxon>
    </lineage>
</organism>
<dbReference type="AlphaFoldDB" id="A0AAD7DRV4"/>
<keyword evidence="2" id="KW-1185">Reference proteome</keyword>
<reference evidence="1" key="1">
    <citation type="submission" date="2023-03" db="EMBL/GenBank/DDBJ databases">
        <title>Massive genome expansion in bonnet fungi (Mycena s.s.) driven by repeated elements and novel gene families across ecological guilds.</title>
        <authorList>
            <consortium name="Lawrence Berkeley National Laboratory"/>
            <person name="Harder C.B."/>
            <person name="Miyauchi S."/>
            <person name="Viragh M."/>
            <person name="Kuo A."/>
            <person name="Thoen E."/>
            <person name="Andreopoulos B."/>
            <person name="Lu D."/>
            <person name="Skrede I."/>
            <person name="Drula E."/>
            <person name="Henrissat B."/>
            <person name="Morin E."/>
            <person name="Kohler A."/>
            <person name="Barry K."/>
            <person name="LaButti K."/>
            <person name="Morin E."/>
            <person name="Salamov A."/>
            <person name="Lipzen A."/>
            <person name="Mereny Z."/>
            <person name="Hegedus B."/>
            <person name="Baldrian P."/>
            <person name="Stursova M."/>
            <person name="Weitz H."/>
            <person name="Taylor A."/>
            <person name="Grigoriev I.V."/>
            <person name="Nagy L.G."/>
            <person name="Martin F."/>
            <person name="Kauserud H."/>
        </authorList>
    </citation>
    <scope>NUCLEOTIDE SEQUENCE</scope>
    <source>
        <strain evidence="1">CBHHK067</strain>
    </source>
</reference>
<evidence type="ECO:0000313" key="2">
    <source>
        <dbReference type="Proteomes" id="UP001221757"/>
    </source>
</evidence>
<protein>
    <submittedName>
        <fullName evidence="1">Uncharacterized protein</fullName>
    </submittedName>
</protein>